<sequence length="62" mass="7438">MSKVIIYHLDAPGLAKNYAAVDRFLETEIPDNWYEMSDEEQDEYAREQFYQQFSWGWQVVDA</sequence>
<organism evidence="1 2">
    <name type="scientific">Eikenella halliae</name>
    <dbReference type="NCBI Taxonomy" id="1795832"/>
    <lineage>
        <taxon>Bacteria</taxon>
        <taxon>Pseudomonadati</taxon>
        <taxon>Pseudomonadota</taxon>
        <taxon>Betaproteobacteria</taxon>
        <taxon>Neisseriales</taxon>
        <taxon>Neisseriaceae</taxon>
        <taxon>Eikenella</taxon>
    </lineage>
</organism>
<protein>
    <submittedName>
        <fullName evidence="1">Uncharacterized protein</fullName>
    </submittedName>
</protein>
<evidence type="ECO:0000313" key="2">
    <source>
        <dbReference type="Proteomes" id="UP000077726"/>
    </source>
</evidence>
<dbReference type="Proteomes" id="UP000077726">
    <property type="component" value="Unassembled WGS sequence"/>
</dbReference>
<dbReference type="AlphaFoldDB" id="A0A1B6W0Q1"/>
<evidence type="ECO:0000313" key="1">
    <source>
        <dbReference type="EMBL" id="OAM44213.1"/>
    </source>
</evidence>
<keyword evidence="2" id="KW-1185">Reference proteome</keyword>
<proteinExistence type="predicted"/>
<gene>
    <name evidence="1" type="ORF">A7Q00_03055</name>
</gene>
<comment type="caution">
    <text evidence="1">The sequence shown here is derived from an EMBL/GenBank/DDBJ whole genome shotgun (WGS) entry which is preliminary data.</text>
</comment>
<accession>A0A1B6W0Q1</accession>
<dbReference type="RefSeq" id="WP_064089167.1">
    <property type="nucleotide sequence ID" value="NZ_LXSQ01000007.1"/>
</dbReference>
<reference evidence="2" key="1">
    <citation type="submission" date="2016-05" db="EMBL/GenBank/DDBJ databases">
        <title>Draft genome of Corynebacterium afermentans subsp. afermentans LCDC 88199T.</title>
        <authorList>
            <person name="Bernier A.-M."/>
            <person name="Bernard K."/>
        </authorList>
    </citation>
    <scope>NUCLEOTIDE SEQUENCE [LARGE SCALE GENOMIC DNA]</scope>
    <source>
        <strain evidence="2">NML130454</strain>
    </source>
</reference>
<name>A0A1B6W0Q1_9NEIS</name>
<dbReference type="EMBL" id="LXSQ01000007">
    <property type="protein sequence ID" value="OAM44213.1"/>
    <property type="molecule type" value="Genomic_DNA"/>
</dbReference>